<feature type="transmembrane region" description="Helical" evidence="11">
    <location>
        <begin position="41"/>
        <end position="60"/>
    </location>
</feature>
<comment type="catalytic activity">
    <reaction evidence="9 10">
        <text>dTTP + alpha-D-glucose 1-phosphate + H(+) = dTDP-alpha-D-glucose + diphosphate</text>
        <dbReference type="Rhea" id="RHEA:15225"/>
        <dbReference type="ChEBI" id="CHEBI:15378"/>
        <dbReference type="ChEBI" id="CHEBI:33019"/>
        <dbReference type="ChEBI" id="CHEBI:37568"/>
        <dbReference type="ChEBI" id="CHEBI:57477"/>
        <dbReference type="ChEBI" id="CHEBI:58601"/>
        <dbReference type="EC" id="2.7.7.24"/>
    </reaction>
</comment>
<evidence type="ECO:0000256" key="9">
    <source>
        <dbReference type="ARBA" id="ARBA00049336"/>
    </source>
</evidence>
<accession>E4RM02</accession>
<organism evidence="13 14">
    <name type="scientific">Halanaerobium hydrogeniformans</name>
    <name type="common">Halanaerobium sp. (strain sapolanicus)</name>
    <dbReference type="NCBI Taxonomy" id="656519"/>
    <lineage>
        <taxon>Bacteria</taxon>
        <taxon>Bacillati</taxon>
        <taxon>Bacillota</taxon>
        <taxon>Clostridia</taxon>
        <taxon>Halanaerobiales</taxon>
        <taxon>Halanaerobiaceae</taxon>
        <taxon>Halanaerobium</taxon>
    </lineage>
</organism>
<feature type="domain" description="Nucleotidyl transferase" evidence="12">
    <location>
        <begin position="9"/>
        <end position="245"/>
    </location>
</feature>
<dbReference type="HOGENOM" id="CLU_029499_9_0_9"/>
<dbReference type="STRING" id="656519.Halsa_0633"/>
<gene>
    <name evidence="13" type="ordered locus">Halsa_0633</name>
</gene>
<evidence type="ECO:0000256" key="10">
    <source>
        <dbReference type="RuleBase" id="RU003706"/>
    </source>
</evidence>
<dbReference type="GO" id="GO:0046872">
    <property type="term" value="F:metal ion binding"/>
    <property type="evidence" value="ECO:0007669"/>
    <property type="project" value="UniProtKB-KW"/>
</dbReference>
<keyword evidence="7 10" id="KW-0479">Metal-binding</keyword>
<comment type="function">
    <text evidence="10">Catalyzes the formation of dTDP-glucose, from dTTP and glucose 1-phosphate, as well as its pyrophosphorolysis.</text>
</comment>
<dbReference type="CDD" id="cd02538">
    <property type="entry name" value="G1P_TT_short"/>
    <property type="match status" value="1"/>
</dbReference>
<dbReference type="InterPro" id="IPR005835">
    <property type="entry name" value="NTP_transferase_dom"/>
</dbReference>
<evidence type="ECO:0000256" key="8">
    <source>
        <dbReference type="ARBA" id="ARBA00022842"/>
    </source>
</evidence>
<dbReference type="EC" id="2.7.7.24" evidence="3 10"/>
<sequence length="298" mass="33998">MIIIYHTKKGIILAGGKGTRLYPLTLVTNKHLLAVYDKPMIFYPLAVLMLAGIQDILIISTSKALPAYRRLLGDGRKYGINLFYKAQKSPDGLPQAFIIGEDFIANDSVAMILGDNIFYGNNLDKLLKKAGSRKIKSTIFAYYVNNPKNYGIVDFDQKNRVKSIEEKPDNPKSNYAVTGLYFYDNRVVDYAKKLKPSHRGELEITDLNNLYLGQEDLEVEILGSDFTWFDMGTVNNLIEASKFVKNIEQRTGTKICVLEEIAYRNNWIDKKKILNVLDKYENSPYAKFLQKVAKDKIR</sequence>
<evidence type="ECO:0000256" key="6">
    <source>
        <dbReference type="ARBA" id="ARBA00022695"/>
    </source>
</evidence>
<proteinExistence type="inferred from homology"/>
<dbReference type="EMBL" id="CP002304">
    <property type="protein sequence ID" value="ADQ14085.1"/>
    <property type="molecule type" value="Genomic_DNA"/>
</dbReference>
<dbReference type="Pfam" id="PF00483">
    <property type="entry name" value="NTP_transferase"/>
    <property type="match status" value="1"/>
</dbReference>
<dbReference type="AlphaFoldDB" id="E4RM02"/>
<dbReference type="NCBIfam" id="TIGR01207">
    <property type="entry name" value="rmlA"/>
    <property type="match status" value="1"/>
</dbReference>
<evidence type="ECO:0000256" key="11">
    <source>
        <dbReference type="SAM" id="Phobius"/>
    </source>
</evidence>
<reference evidence="13 14" key="2">
    <citation type="journal article" date="2011" name="J. Bacteriol.">
        <title>Complete Genome Sequence of the Haloalkaliphilic, Hydrogen Producing Halanaerobium hydrogenoformans.</title>
        <authorList>
            <person name="Brown S.D."/>
            <person name="Begemann M.B."/>
            <person name="Mormile M.R."/>
            <person name="Wall J.D."/>
            <person name="Han C.S."/>
            <person name="Goodwin L.A."/>
            <person name="Pitluck S."/>
            <person name="Land M.L."/>
            <person name="Hauser L.J."/>
            <person name="Elias D.A."/>
        </authorList>
    </citation>
    <scope>NUCLEOTIDE SEQUENCE [LARGE SCALE GENOMIC DNA]</scope>
    <source>
        <strain evidence="14">sapolanicus</strain>
    </source>
</reference>
<dbReference type="RefSeq" id="WP_013405177.1">
    <property type="nucleotide sequence ID" value="NC_014654.1"/>
</dbReference>
<dbReference type="OrthoDB" id="9803871at2"/>
<evidence type="ECO:0000256" key="4">
    <source>
        <dbReference type="ARBA" id="ARBA00017654"/>
    </source>
</evidence>
<dbReference type="Proteomes" id="UP000007434">
    <property type="component" value="Chromosome"/>
</dbReference>
<evidence type="ECO:0000256" key="3">
    <source>
        <dbReference type="ARBA" id="ARBA00012461"/>
    </source>
</evidence>
<name>E4RM02_HALHG</name>
<protein>
    <recommendedName>
        <fullName evidence="4 10">Glucose-1-phosphate thymidylyltransferase</fullName>
        <ecNumber evidence="3 10">2.7.7.24</ecNumber>
    </recommendedName>
</protein>
<evidence type="ECO:0000313" key="14">
    <source>
        <dbReference type="Proteomes" id="UP000007434"/>
    </source>
</evidence>
<keyword evidence="8 10" id="KW-0460">Magnesium</keyword>
<keyword evidence="5 10" id="KW-0808">Transferase</keyword>
<dbReference type="SUPFAM" id="SSF53448">
    <property type="entry name" value="Nucleotide-diphospho-sugar transferases"/>
    <property type="match status" value="1"/>
</dbReference>
<evidence type="ECO:0000313" key="13">
    <source>
        <dbReference type="EMBL" id="ADQ14085.1"/>
    </source>
</evidence>
<keyword evidence="11" id="KW-0812">Transmembrane</keyword>
<comment type="similarity">
    <text evidence="2 10">Belongs to the glucose-1-phosphate thymidylyltransferase family.</text>
</comment>
<evidence type="ECO:0000259" key="12">
    <source>
        <dbReference type="Pfam" id="PF00483"/>
    </source>
</evidence>
<dbReference type="KEGG" id="has:Halsa_0633"/>
<dbReference type="GO" id="GO:0008879">
    <property type="term" value="F:glucose-1-phosphate thymidylyltransferase activity"/>
    <property type="evidence" value="ECO:0007669"/>
    <property type="project" value="UniProtKB-EC"/>
</dbReference>
<dbReference type="PANTHER" id="PTHR43532">
    <property type="entry name" value="GLUCOSE-1-PHOSPHATE THYMIDYLYLTRANSFERASE"/>
    <property type="match status" value="1"/>
</dbReference>
<keyword evidence="6 10" id="KW-0548">Nucleotidyltransferase</keyword>
<dbReference type="eggNOG" id="COG1209">
    <property type="taxonomic scope" value="Bacteria"/>
</dbReference>
<evidence type="ECO:0000256" key="7">
    <source>
        <dbReference type="ARBA" id="ARBA00022723"/>
    </source>
</evidence>
<dbReference type="Gene3D" id="3.90.550.10">
    <property type="entry name" value="Spore Coat Polysaccharide Biosynthesis Protein SpsA, Chain A"/>
    <property type="match status" value="1"/>
</dbReference>
<evidence type="ECO:0000256" key="1">
    <source>
        <dbReference type="ARBA" id="ARBA00001946"/>
    </source>
</evidence>
<comment type="cofactor">
    <cofactor evidence="1">
        <name>Mg(2+)</name>
        <dbReference type="ChEBI" id="CHEBI:18420"/>
    </cofactor>
</comment>
<dbReference type="InterPro" id="IPR005907">
    <property type="entry name" value="G1P_thy_trans_s"/>
</dbReference>
<keyword evidence="11" id="KW-0472">Membrane</keyword>
<dbReference type="InterPro" id="IPR029044">
    <property type="entry name" value="Nucleotide-diphossugar_trans"/>
</dbReference>
<evidence type="ECO:0000256" key="2">
    <source>
        <dbReference type="ARBA" id="ARBA00010480"/>
    </source>
</evidence>
<keyword evidence="14" id="KW-1185">Reference proteome</keyword>
<dbReference type="PANTHER" id="PTHR43532:SF1">
    <property type="entry name" value="GLUCOSE-1-PHOSPHATE THYMIDYLYLTRANSFERASE 1"/>
    <property type="match status" value="1"/>
</dbReference>
<keyword evidence="11" id="KW-1133">Transmembrane helix</keyword>
<dbReference type="FunFam" id="3.90.550.10:FF:000023">
    <property type="entry name" value="Glucose-1-phosphate thymidylyltransferase"/>
    <property type="match status" value="1"/>
</dbReference>
<evidence type="ECO:0000256" key="5">
    <source>
        <dbReference type="ARBA" id="ARBA00022679"/>
    </source>
</evidence>
<reference evidence="13 14" key="1">
    <citation type="submission" date="2010-11" db="EMBL/GenBank/DDBJ databases">
        <title>Complete sequence of Halanaerobium sp. sapolanicus.</title>
        <authorList>
            <consortium name="US DOE Joint Genome Institute"/>
            <person name="Lucas S."/>
            <person name="Copeland A."/>
            <person name="Lapidus A."/>
            <person name="Cheng J.-F."/>
            <person name="Bruce D."/>
            <person name="Goodwin L."/>
            <person name="Pitluck S."/>
            <person name="Davenport K."/>
            <person name="Detter J.C."/>
            <person name="Han C."/>
            <person name="Tapia R."/>
            <person name="Land M."/>
            <person name="Hauser L."/>
            <person name="Jeffries C."/>
            <person name="Kyrpides N."/>
            <person name="Ivanova N."/>
            <person name="Mikhailova N."/>
            <person name="Begemann M.B."/>
            <person name="Mormile M.R."/>
            <person name="Wall J.D."/>
            <person name="Elias D.A."/>
            <person name="Woyke T."/>
        </authorList>
    </citation>
    <scope>NUCLEOTIDE SEQUENCE [LARGE SCALE GENOMIC DNA]</scope>
    <source>
        <strain evidence="14">sapolanicus</strain>
    </source>
</reference>